<evidence type="ECO:0008006" key="5">
    <source>
        <dbReference type="Google" id="ProtNLM"/>
    </source>
</evidence>
<protein>
    <recommendedName>
        <fullName evidence="5">O-antigen ligase like membrane protein</fullName>
    </recommendedName>
</protein>
<feature type="transmembrane region" description="Helical" evidence="2">
    <location>
        <begin position="347"/>
        <end position="367"/>
    </location>
</feature>
<feature type="transmembrane region" description="Helical" evidence="2">
    <location>
        <begin position="373"/>
        <end position="402"/>
    </location>
</feature>
<dbReference type="STRING" id="574651.SAMN04487968_102124"/>
<sequence length="455" mass="47508">MTTSRLSRGATSRTATAGPKIFVAAGFLAIAGQRIGVNLGDTSIPLSTIVLAGFYLRLLVSGGGLSLVGTGLWLALGATCGLSALANPAAHVTSLMLMLLTYVPWLLLPAREQRLVGVGRAFLVGTITAIKCGAVLAILQAAVQWAGSPSLWDPVGRFVPLSMQVHGFNSVYSLEYVDVTYGLHYKPNGILFLEPSFVSLYCGFGIVCLVHGLFFGRRSPRYRDAVWALTFAVAITVSMSTSGLPVLAFGLIPALRRLPMRPATTLATACLALGAWRMGALDGLIAKATEGFGPTSSTGLRLALPYHLLLPFADRNPLIGLGPGVASDLLDQLAVTGLQASTFAKAMVEYGLAGVSVFVVATAYAIYRSRPPAMLTLALLAAWLVPAEALLNAPIVALLFFVATHWRAEGDGVVLAHPGPAVGSSSDLRDVDVRPTRATSPVRASLRGAGASDAA</sequence>
<keyword evidence="2" id="KW-0812">Transmembrane</keyword>
<keyword evidence="2" id="KW-0472">Membrane</keyword>
<feature type="transmembrane region" description="Helical" evidence="2">
    <location>
        <begin position="92"/>
        <end position="110"/>
    </location>
</feature>
<keyword evidence="4" id="KW-1185">Reference proteome</keyword>
<organism evidence="3 4">
    <name type="scientific">Nocardioides terrae</name>
    <dbReference type="NCBI Taxonomy" id="574651"/>
    <lineage>
        <taxon>Bacteria</taxon>
        <taxon>Bacillati</taxon>
        <taxon>Actinomycetota</taxon>
        <taxon>Actinomycetes</taxon>
        <taxon>Propionibacteriales</taxon>
        <taxon>Nocardioidaceae</taxon>
        <taxon>Nocardioides</taxon>
    </lineage>
</organism>
<gene>
    <name evidence="3" type="ORF">SAMN04487968_102124</name>
</gene>
<evidence type="ECO:0000256" key="1">
    <source>
        <dbReference type="SAM" id="MobiDB-lite"/>
    </source>
</evidence>
<reference evidence="3 4" key="1">
    <citation type="submission" date="2016-10" db="EMBL/GenBank/DDBJ databases">
        <authorList>
            <person name="de Groot N.N."/>
        </authorList>
    </citation>
    <scope>NUCLEOTIDE SEQUENCE [LARGE SCALE GENOMIC DNA]</scope>
    <source>
        <strain evidence="3 4">CGMCC 1.7056</strain>
    </source>
</reference>
<keyword evidence="2" id="KW-1133">Transmembrane helix</keyword>
<evidence type="ECO:0000313" key="4">
    <source>
        <dbReference type="Proteomes" id="UP000198832"/>
    </source>
</evidence>
<proteinExistence type="predicted"/>
<feature type="transmembrane region" description="Helical" evidence="2">
    <location>
        <begin position="258"/>
        <end position="276"/>
    </location>
</feature>
<evidence type="ECO:0000256" key="2">
    <source>
        <dbReference type="SAM" id="Phobius"/>
    </source>
</evidence>
<dbReference type="EMBL" id="FOLB01000002">
    <property type="protein sequence ID" value="SFB87740.1"/>
    <property type="molecule type" value="Genomic_DNA"/>
</dbReference>
<feature type="transmembrane region" description="Helical" evidence="2">
    <location>
        <begin position="122"/>
        <end position="143"/>
    </location>
</feature>
<feature type="transmembrane region" description="Helical" evidence="2">
    <location>
        <begin position="196"/>
        <end position="214"/>
    </location>
</feature>
<dbReference type="AlphaFoldDB" id="A0A1I1ES52"/>
<feature type="transmembrane region" description="Helical" evidence="2">
    <location>
        <begin position="226"/>
        <end position="252"/>
    </location>
</feature>
<evidence type="ECO:0000313" key="3">
    <source>
        <dbReference type="EMBL" id="SFB87740.1"/>
    </source>
</evidence>
<feature type="region of interest" description="Disordered" evidence="1">
    <location>
        <begin position="423"/>
        <end position="455"/>
    </location>
</feature>
<accession>A0A1I1ES52</accession>
<name>A0A1I1ES52_9ACTN</name>
<dbReference type="Proteomes" id="UP000198832">
    <property type="component" value="Unassembled WGS sequence"/>
</dbReference>